<keyword evidence="3" id="KW-1185">Reference proteome</keyword>
<dbReference type="GeneID" id="19337490"/>
<proteinExistence type="predicted"/>
<dbReference type="Pfam" id="PF11927">
    <property type="entry name" value="HODM_asu-like"/>
    <property type="match status" value="1"/>
</dbReference>
<sequence length="194" mass="22539">MLSYLLGNRKRSSWPSNASEHPEKREEVSSSPAKRLKPTERTPGTWEAVDWQRPKASPYPGWSVTDTAPLPYRPFRWGPYRITMGLRSMDWDEWIELDNHYLKFHADKTRRITERGHKCCKTDPSDPRVFDGAVELLEELADYLPQRYPSMFRNLTATCDANDVRHERSPAASLACVAQKLQRHLELIDVTGLW</sequence>
<dbReference type="eggNOG" id="KOG2515">
    <property type="taxonomic scope" value="Eukaryota"/>
</dbReference>
<dbReference type="Proteomes" id="UP000016932">
    <property type="component" value="Unassembled WGS sequence"/>
</dbReference>
<dbReference type="KEGG" id="pfj:MYCFIDRAFT_211732"/>
<evidence type="ECO:0000313" key="2">
    <source>
        <dbReference type="EMBL" id="EME81021.1"/>
    </source>
</evidence>
<dbReference type="VEuPathDB" id="FungiDB:MYCFIDRAFT_211732"/>
<dbReference type="OrthoDB" id="497541at2759"/>
<evidence type="ECO:0000256" key="1">
    <source>
        <dbReference type="SAM" id="MobiDB-lite"/>
    </source>
</evidence>
<organism evidence="2 3">
    <name type="scientific">Pseudocercospora fijiensis (strain CIRAD86)</name>
    <name type="common">Black leaf streak disease fungus</name>
    <name type="synonym">Mycosphaerella fijiensis</name>
    <dbReference type="NCBI Taxonomy" id="383855"/>
    <lineage>
        <taxon>Eukaryota</taxon>
        <taxon>Fungi</taxon>
        <taxon>Dikarya</taxon>
        <taxon>Ascomycota</taxon>
        <taxon>Pezizomycotina</taxon>
        <taxon>Dothideomycetes</taxon>
        <taxon>Dothideomycetidae</taxon>
        <taxon>Mycosphaerellales</taxon>
        <taxon>Mycosphaerellaceae</taxon>
        <taxon>Pseudocercospora</taxon>
    </lineage>
</organism>
<protein>
    <submittedName>
        <fullName evidence="2">Uncharacterized protein</fullName>
    </submittedName>
</protein>
<dbReference type="EMBL" id="KB446560">
    <property type="protein sequence ID" value="EME81021.1"/>
    <property type="molecule type" value="Genomic_DNA"/>
</dbReference>
<dbReference type="HOGENOM" id="CLU_1402998_0_0_1"/>
<evidence type="ECO:0000313" key="3">
    <source>
        <dbReference type="Proteomes" id="UP000016932"/>
    </source>
</evidence>
<accession>M3A8R8</accession>
<feature type="region of interest" description="Disordered" evidence="1">
    <location>
        <begin position="1"/>
        <end position="47"/>
    </location>
</feature>
<dbReference type="RefSeq" id="XP_007928335.1">
    <property type="nucleotide sequence ID" value="XM_007930144.1"/>
</dbReference>
<dbReference type="AlphaFoldDB" id="M3A8R8"/>
<dbReference type="STRING" id="383855.M3A8R8"/>
<gene>
    <name evidence="2" type="ORF">MYCFIDRAFT_211732</name>
</gene>
<dbReference type="InterPro" id="IPR021848">
    <property type="entry name" value="HODM_asu-like"/>
</dbReference>
<name>M3A8R8_PSEFD</name>
<reference evidence="2 3" key="1">
    <citation type="journal article" date="2012" name="PLoS Pathog.">
        <title>Diverse lifestyles and strategies of plant pathogenesis encoded in the genomes of eighteen Dothideomycetes fungi.</title>
        <authorList>
            <person name="Ohm R.A."/>
            <person name="Feau N."/>
            <person name="Henrissat B."/>
            <person name="Schoch C.L."/>
            <person name="Horwitz B.A."/>
            <person name="Barry K.W."/>
            <person name="Condon B.J."/>
            <person name="Copeland A.C."/>
            <person name="Dhillon B."/>
            <person name="Glaser F."/>
            <person name="Hesse C.N."/>
            <person name="Kosti I."/>
            <person name="LaButti K."/>
            <person name="Lindquist E.A."/>
            <person name="Lucas S."/>
            <person name="Salamov A.A."/>
            <person name="Bradshaw R.E."/>
            <person name="Ciuffetti L."/>
            <person name="Hamelin R.C."/>
            <person name="Kema G.H.J."/>
            <person name="Lawrence C."/>
            <person name="Scott J.A."/>
            <person name="Spatafora J.W."/>
            <person name="Turgeon B.G."/>
            <person name="de Wit P.J.G.M."/>
            <person name="Zhong S."/>
            <person name="Goodwin S.B."/>
            <person name="Grigoriev I.V."/>
        </authorList>
    </citation>
    <scope>NUCLEOTIDE SEQUENCE [LARGE SCALE GENOMIC DNA]</scope>
    <source>
        <strain evidence="2 3">CIRAD86</strain>
    </source>
</reference>